<gene>
    <name evidence="1" type="ORF">LG649_03090</name>
</gene>
<sequence length="195" mass="22723">MFKNLKYRAPVLLLILLSIILFNCDGRERAYKTNADILKENKLFKSFSETINYIPKQPVIIITDTILNNGFNIKINYHSIEDAPLIIDKLSKNDTLQKTVYKNFEAQITVSKINSLPHQFLVNKSSFSNFENNDFFNKAIMQYVWIDFEASTKNTICLNTAFHIPETENYRDFVISINKFGIIQIKEKQLTQNII</sequence>
<dbReference type="RefSeq" id="WP_226540785.1">
    <property type="nucleotide sequence ID" value="NZ_JAJAPW010000001.1"/>
</dbReference>
<evidence type="ECO:0000313" key="2">
    <source>
        <dbReference type="Proteomes" id="UP001139199"/>
    </source>
</evidence>
<evidence type="ECO:0000313" key="1">
    <source>
        <dbReference type="EMBL" id="MCB4797812.1"/>
    </source>
</evidence>
<proteinExistence type="predicted"/>
<dbReference type="AlphaFoldDB" id="A0A9X1I031"/>
<dbReference type="Gene3D" id="2.40.128.510">
    <property type="entry name" value="Protein of unknown function DUF4738"/>
    <property type="match status" value="1"/>
</dbReference>
<accession>A0A9X1I031</accession>
<comment type="caution">
    <text evidence="1">The sequence shown here is derived from an EMBL/GenBank/DDBJ whole genome shotgun (WGS) entry which is preliminary data.</text>
</comment>
<organism evidence="1 2">
    <name type="scientific">Neotamlana laminarinivorans</name>
    <dbReference type="NCBI Taxonomy" id="2883124"/>
    <lineage>
        <taxon>Bacteria</taxon>
        <taxon>Pseudomonadati</taxon>
        <taxon>Bacteroidota</taxon>
        <taxon>Flavobacteriia</taxon>
        <taxon>Flavobacteriales</taxon>
        <taxon>Flavobacteriaceae</taxon>
        <taxon>Neotamlana</taxon>
    </lineage>
</organism>
<dbReference type="Proteomes" id="UP001139199">
    <property type="component" value="Unassembled WGS sequence"/>
</dbReference>
<keyword evidence="2" id="KW-1185">Reference proteome</keyword>
<dbReference type="EMBL" id="JAJAPW010000001">
    <property type="protein sequence ID" value="MCB4797812.1"/>
    <property type="molecule type" value="Genomic_DNA"/>
</dbReference>
<protein>
    <submittedName>
        <fullName evidence="1">Uncharacterized protein</fullName>
    </submittedName>
</protein>
<name>A0A9X1I031_9FLAO</name>
<reference evidence="1" key="1">
    <citation type="submission" date="2021-10" db="EMBL/GenBank/DDBJ databases">
        <title>Tamlana sargassums sp. nov., and Tamlana laminarinivorans sp. nov., two new bacteria isolated from the brown alga.</title>
        <authorList>
            <person name="Li J."/>
        </authorList>
    </citation>
    <scope>NUCLEOTIDE SEQUENCE</scope>
    <source>
        <strain evidence="1">PT2-4</strain>
    </source>
</reference>